<accession>A0A366K881</accession>
<sequence>MRQALGYLEERGFIRPGDQRHAALAKGGRTRPKQYRARVWDLCVDQDPGLLSYLARTHQSESGESEEAQPSPIPTDGNGPVPDSRGASHAPLAQSPASGQGCTTCTPRGASHAPLYKPSGTNHQTNPPVPAGHPPTGGTPQRDSHEPQDQRQVPQSQHLCDVMAECMSQGTPGIQPVPVPKALAGDPVRGSDPRELRAATKLIDEYGLDPVLRVARWALLPPQAAEDGHCAMACGDGYWRGVIKGPRSLARHWDSIVAQMIRDRNSPPSWPRHDARAGQGRPMPTPARIRTPEEERADKLLEPMDAAQGQDGLCNTELAALLTAGMNEQEALEQALAAGRERIRLAAKADRERQEREREEKAKWDRVRNLLDGYGREQGNIPGTSARLAALLDSGTPEQEALKLALEAGRTLMSKQGDGKENGS</sequence>
<evidence type="ECO:0000256" key="1">
    <source>
        <dbReference type="SAM" id="MobiDB-lite"/>
    </source>
</evidence>
<dbReference type="Proteomes" id="UP000252530">
    <property type="component" value="Unassembled WGS sequence"/>
</dbReference>
<organism evidence="2 3">
    <name type="scientific">Bifidobacterium aemilianum</name>
    <dbReference type="NCBI Taxonomy" id="2493120"/>
    <lineage>
        <taxon>Bacteria</taxon>
        <taxon>Bacillati</taxon>
        <taxon>Actinomycetota</taxon>
        <taxon>Actinomycetes</taxon>
        <taxon>Bifidobacteriales</taxon>
        <taxon>Bifidobacteriaceae</taxon>
        <taxon>Bifidobacterium</taxon>
    </lineage>
</organism>
<feature type="compositionally biased region" description="Polar residues" evidence="1">
    <location>
        <begin position="95"/>
        <end position="106"/>
    </location>
</feature>
<evidence type="ECO:0000313" key="3">
    <source>
        <dbReference type="Proteomes" id="UP000252530"/>
    </source>
</evidence>
<keyword evidence="3" id="KW-1185">Reference proteome</keyword>
<comment type="caution">
    <text evidence="2">The sequence shown here is derived from an EMBL/GenBank/DDBJ whole genome shotgun (WGS) entry which is preliminary data.</text>
</comment>
<protein>
    <submittedName>
        <fullName evidence="2">Uncharacterized protein</fullName>
    </submittedName>
</protein>
<evidence type="ECO:0000313" key="2">
    <source>
        <dbReference type="EMBL" id="RBP97879.1"/>
    </source>
</evidence>
<proteinExistence type="predicted"/>
<dbReference type="EMBL" id="PDCG01000003">
    <property type="protein sequence ID" value="RBP97879.1"/>
    <property type="molecule type" value="Genomic_DNA"/>
</dbReference>
<feature type="compositionally biased region" description="Basic and acidic residues" evidence="1">
    <location>
        <begin position="264"/>
        <end position="276"/>
    </location>
</feature>
<dbReference type="AlphaFoldDB" id="A0A366K881"/>
<feature type="region of interest" description="Disordered" evidence="1">
    <location>
        <begin position="58"/>
        <end position="156"/>
    </location>
</feature>
<name>A0A366K881_9BIFI</name>
<feature type="region of interest" description="Disordered" evidence="1">
    <location>
        <begin position="264"/>
        <end position="288"/>
    </location>
</feature>
<gene>
    <name evidence="2" type="ORF">CRD60_04660</name>
</gene>
<reference evidence="2 3" key="1">
    <citation type="submission" date="2017-10" db="EMBL/GenBank/DDBJ databases">
        <title>Bifidobacterium xylocopum sp. nov. and Bifidobacterium aemilianum sp. nov., from the carpenter bee (Xylocopa violacea) digestive tract.</title>
        <authorList>
            <person name="Alberoni D."/>
            <person name="Baffoni L."/>
            <person name="Di Gioia D."/>
            <person name="Gaggia F."/>
            <person name="Biavati B."/>
        </authorList>
    </citation>
    <scope>NUCLEOTIDE SEQUENCE [LARGE SCALE GENOMIC DNA]</scope>
    <source>
        <strain evidence="2 3">XV10</strain>
    </source>
</reference>